<reference evidence="3 4" key="1">
    <citation type="submission" date="2018-10" db="EMBL/GenBank/DDBJ databases">
        <title>Phylogenomics of Brevibacillus.</title>
        <authorList>
            <person name="Dunlap C."/>
        </authorList>
    </citation>
    <scope>NUCLEOTIDE SEQUENCE [LARGE SCALE GENOMIC DNA]</scope>
    <source>
        <strain evidence="3 4">JCM 12215</strain>
    </source>
</reference>
<dbReference type="PANTHER" id="PTHR43364:SF4">
    <property type="entry name" value="NAD(P)-LINKED OXIDOREDUCTASE SUPERFAMILY PROTEIN"/>
    <property type="match status" value="1"/>
</dbReference>
<dbReference type="Gene3D" id="3.20.20.100">
    <property type="entry name" value="NADP-dependent oxidoreductase domain"/>
    <property type="match status" value="1"/>
</dbReference>
<evidence type="ECO:0000259" key="2">
    <source>
        <dbReference type="Pfam" id="PF00248"/>
    </source>
</evidence>
<evidence type="ECO:0000256" key="1">
    <source>
        <dbReference type="ARBA" id="ARBA00023002"/>
    </source>
</evidence>
<dbReference type="SUPFAM" id="SSF51430">
    <property type="entry name" value="NAD(P)-linked oxidoreductase"/>
    <property type="match status" value="1"/>
</dbReference>
<dbReference type="InterPro" id="IPR020471">
    <property type="entry name" value="AKR"/>
</dbReference>
<dbReference type="PANTHER" id="PTHR43364">
    <property type="entry name" value="NADH-SPECIFIC METHYLGLYOXAL REDUCTASE-RELATED"/>
    <property type="match status" value="1"/>
</dbReference>
<dbReference type="AlphaFoldDB" id="A0A3M8CKA7"/>
<protein>
    <submittedName>
        <fullName evidence="3">Aldo/keto reductase</fullName>
    </submittedName>
</protein>
<dbReference type="GO" id="GO:0005829">
    <property type="term" value="C:cytosol"/>
    <property type="evidence" value="ECO:0007669"/>
    <property type="project" value="TreeGrafter"/>
</dbReference>
<dbReference type="InterPro" id="IPR023210">
    <property type="entry name" value="NADP_OxRdtase_dom"/>
</dbReference>
<dbReference type="InterPro" id="IPR036812">
    <property type="entry name" value="NAD(P)_OxRdtase_dom_sf"/>
</dbReference>
<keyword evidence="1" id="KW-0560">Oxidoreductase</keyword>
<dbReference type="InterPro" id="IPR050523">
    <property type="entry name" value="AKR_Detox_Biosynth"/>
</dbReference>
<dbReference type="GO" id="GO:0016491">
    <property type="term" value="F:oxidoreductase activity"/>
    <property type="evidence" value="ECO:0007669"/>
    <property type="project" value="UniProtKB-KW"/>
</dbReference>
<keyword evidence="4" id="KW-1185">Reference proteome</keyword>
<dbReference type="PRINTS" id="PR00069">
    <property type="entry name" value="ALDKETRDTASE"/>
</dbReference>
<organism evidence="3 4">
    <name type="scientific">Brevibacillus invocatus</name>
    <dbReference type="NCBI Taxonomy" id="173959"/>
    <lineage>
        <taxon>Bacteria</taxon>
        <taxon>Bacillati</taxon>
        <taxon>Bacillota</taxon>
        <taxon>Bacilli</taxon>
        <taxon>Bacillales</taxon>
        <taxon>Paenibacillaceae</taxon>
        <taxon>Brevibacillus</taxon>
    </lineage>
</organism>
<evidence type="ECO:0000313" key="4">
    <source>
        <dbReference type="Proteomes" id="UP000282028"/>
    </source>
</evidence>
<dbReference type="Pfam" id="PF00248">
    <property type="entry name" value="Aldo_ket_red"/>
    <property type="match status" value="1"/>
</dbReference>
<gene>
    <name evidence="3" type="ORF">EDM52_04555</name>
</gene>
<proteinExistence type="predicted"/>
<name>A0A3M8CKA7_9BACL</name>
<feature type="domain" description="NADP-dependent oxidoreductase" evidence="2">
    <location>
        <begin position="15"/>
        <end position="313"/>
    </location>
</feature>
<sequence length="317" mass="36292">MKTIFVPGLDKSFSKLILGTSGLSTDQQVAFEMLDTFVALGGNTLDTANLYNRGKSEQMIGRWMQARNNREQMVIVDKGGHHFVAEDGTHDASVNRVNPEEITKDMVESMERLQVDYVDVYMLHRDDPAVPVDALMDMLENHIRAGRIRRAGVSNWSYKRIEEANQYADQKGYHRLLVNSPSFSLAKANEPRWPGTVYIDQEYEQWHRKTQMPMLSWASQASGFFTGRFAPDITDNPDMVRVYYSEANWERFSRAKELAAQKGSRYTANHIALSYVLNQPFPTCAVIGPQNVEELRDCFVALELPLSEEEVRWINLE</sequence>
<accession>A0A3M8CKA7</accession>
<dbReference type="RefSeq" id="WP_122907850.1">
    <property type="nucleotide sequence ID" value="NZ_CBCSBE010000002.1"/>
</dbReference>
<dbReference type="Proteomes" id="UP000282028">
    <property type="component" value="Unassembled WGS sequence"/>
</dbReference>
<comment type="caution">
    <text evidence="3">The sequence shown here is derived from an EMBL/GenBank/DDBJ whole genome shotgun (WGS) entry which is preliminary data.</text>
</comment>
<evidence type="ECO:0000313" key="3">
    <source>
        <dbReference type="EMBL" id="RNB76186.1"/>
    </source>
</evidence>
<dbReference type="CDD" id="cd19082">
    <property type="entry name" value="AKR_AKR10A1_2"/>
    <property type="match status" value="1"/>
</dbReference>
<dbReference type="EMBL" id="RHHR01000008">
    <property type="protein sequence ID" value="RNB76186.1"/>
    <property type="molecule type" value="Genomic_DNA"/>
</dbReference>
<dbReference type="OrthoDB" id="9773828at2"/>